<gene>
    <name evidence="13" type="ORF">IEN85_22735</name>
</gene>
<comment type="caution">
    <text evidence="13">The sequence shown here is derived from an EMBL/GenBank/DDBJ whole genome shotgun (WGS) entry which is preliminary data.</text>
</comment>
<evidence type="ECO:0000256" key="6">
    <source>
        <dbReference type="ARBA" id="ARBA00022729"/>
    </source>
</evidence>
<dbReference type="SUPFAM" id="SSF56935">
    <property type="entry name" value="Porins"/>
    <property type="match status" value="2"/>
</dbReference>
<keyword evidence="8" id="KW-0406">Ion transport</keyword>
<keyword evidence="3" id="KW-1134">Transmembrane beta strand</keyword>
<keyword evidence="10" id="KW-0998">Cell outer membrane</keyword>
<evidence type="ECO:0000313" key="14">
    <source>
        <dbReference type="Proteomes" id="UP000622317"/>
    </source>
</evidence>
<dbReference type="InterPro" id="IPR036942">
    <property type="entry name" value="Beta-barrel_TonB_sf"/>
</dbReference>
<keyword evidence="2" id="KW-0813">Transport</keyword>
<protein>
    <submittedName>
        <fullName evidence="13">TonB-dependent receptor plug domain-containing protein</fullName>
    </submittedName>
</protein>
<dbReference type="PANTHER" id="PTHR32552:SF68">
    <property type="entry name" value="FERRICHROME OUTER MEMBRANE TRANSPORTER_PHAGE RECEPTOR"/>
    <property type="match status" value="1"/>
</dbReference>
<evidence type="ECO:0000256" key="3">
    <source>
        <dbReference type="ARBA" id="ARBA00022452"/>
    </source>
</evidence>
<dbReference type="EMBL" id="JACYFG010000060">
    <property type="protein sequence ID" value="MBD5782334.1"/>
    <property type="molecule type" value="Genomic_DNA"/>
</dbReference>
<dbReference type="Gene3D" id="2.170.130.10">
    <property type="entry name" value="TonB-dependent receptor, plug domain"/>
    <property type="match status" value="1"/>
</dbReference>
<dbReference type="RefSeq" id="WP_191619413.1">
    <property type="nucleotide sequence ID" value="NZ_JACYFG010000060.1"/>
</dbReference>
<dbReference type="Gene3D" id="2.40.170.20">
    <property type="entry name" value="TonB-dependent receptor, beta-barrel domain"/>
    <property type="match status" value="1"/>
</dbReference>
<keyword evidence="14" id="KW-1185">Reference proteome</keyword>
<dbReference type="Pfam" id="PF07715">
    <property type="entry name" value="Plug"/>
    <property type="match status" value="1"/>
</dbReference>
<evidence type="ECO:0000256" key="5">
    <source>
        <dbReference type="ARBA" id="ARBA00022692"/>
    </source>
</evidence>
<evidence type="ECO:0000256" key="2">
    <source>
        <dbReference type="ARBA" id="ARBA00022448"/>
    </source>
</evidence>
<keyword evidence="5" id="KW-0812">Transmembrane</keyword>
<reference evidence="13" key="1">
    <citation type="submission" date="2020-09" db="EMBL/GenBank/DDBJ databases">
        <title>Pelagicoccus enzymogenes sp. nov. with an EPS production, isolated from marine sediment.</title>
        <authorList>
            <person name="Feng X."/>
        </authorList>
    </citation>
    <scope>NUCLEOTIDE SEQUENCE</scope>
    <source>
        <strain evidence="13">NFK12</strain>
    </source>
</reference>
<evidence type="ECO:0000256" key="4">
    <source>
        <dbReference type="ARBA" id="ARBA00022496"/>
    </source>
</evidence>
<evidence type="ECO:0000256" key="1">
    <source>
        <dbReference type="ARBA" id="ARBA00004571"/>
    </source>
</evidence>
<proteinExistence type="predicted"/>
<feature type="signal peptide" evidence="11">
    <location>
        <begin position="1"/>
        <end position="28"/>
    </location>
</feature>
<accession>A0A927FCI4</accession>
<evidence type="ECO:0000256" key="10">
    <source>
        <dbReference type="ARBA" id="ARBA00023237"/>
    </source>
</evidence>
<keyword evidence="9" id="KW-0472">Membrane</keyword>
<keyword evidence="4" id="KW-0410">Iron transport</keyword>
<dbReference type="InterPro" id="IPR012910">
    <property type="entry name" value="Plug_dom"/>
</dbReference>
<dbReference type="AlphaFoldDB" id="A0A927FCI4"/>
<feature type="domain" description="TonB-dependent receptor plug" evidence="12">
    <location>
        <begin position="69"/>
        <end position="183"/>
    </location>
</feature>
<dbReference type="GO" id="GO:0015344">
    <property type="term" value="F:siderophore uptake transmembrane transporter activity"/>
    <property type="evidence" value="ECO:0007669"/>
    <property type="project" value="TreeGrafter"/>
</dbReference>
<dbReference type="PANTHER" id="PTHR32552">
    <property type="entry name" value="FERRICHROME IRON RECEPTOR-RELATED"/>
    <property type="match status" value="1"/>
</dbReference>
<evidence type="ECO:0000256" key="7">
    <source>
        <dbReference type="ARBA" id="ARBA00023004"/>
    </source>
</evidence>
<keyword evidence="13" id="KW-0675">Receptor</keyword>
<evidence type="ECO:0000313" key="13">
    <source>
        <dbReference type="EMBL" id="MBD5782334.1"/>
    </source>
</evidence>
<name>A0A927FCI4_9BACT</name>
<evidence type="ECO:0000256" key="8">
    <source>
        <dbReference type="ARBA" id="ARBA00023065"/>
    </source>
</evidence>
<dbReference type="InterPro" id="IPR039426">
    <property type="entry name" value="TonB-dep_rcpt-like"/>
</dbReference>
<evidence type="ECO:0000256" key="9">
    <source>
        <dbReference type="ARBA" id="ARBA00023136"/>
    </source>
</evidence>
<evidence type="ECO:0000259" key="12">
    <source>
        <dbReference type="Pfam" id="PF07715"/>
    </source>
</evidence>
<comment type="subcellular location">
    <subcellularLocation>
        <location evidence="1">Cell outer membrane</location>
        <topology evidence="1">Multi-pass membrane protein</topology>
    </subcellularLocation>
</comment>
<sequence>MKKYYKTKPWLAASLVVAAPCFSLYGQAGGEQDEDENVFTLSPFQVDGSRDEGYRAESATAGSRLNTELKDVAASVSVLTEAFMDDLGATDLVTALEQVAGAETNALTDRTSDRIVGGDGYSGNDFGDPRSSEGSIRVRGLGDASKTQGFLPVIIGGDRYNIERAEFLRGPNSILFGLGQPGGLINYAAKTAHTGQDINNVSFVTDNFGTLRGTFDASRVLMEDKLAVRLAGKWGNQQYNVEHARELDRRAFATFTYRPTQNTTITGFYENIDRYSRQPGYRPVHDNVSGWLSVYNDFYAQQVSNGLSGAALEQSLFDAGFWWDPTDPGVRNSNGTQNMDTVRRATGVIGATSDIDGVGTGVSAGEVRLGDDWDGQDNALLIYYDGNAPDTPLFGGMNLAGTRLPDGGRGPNAERRTLIRTAHPLENRSGFLDPQVTDSGIFPYHKFDLNALPGNYRDEEDEKIGFTLEHKVNDNFYVGVSGMKEDYAAELNFPIIAQTQAIQLDNNRYMLFLDANGEKVENPNFLRPFIYGRPLGLYRERATEGYQAQANYDLDFSDINERLSWLGKHRLTGVYTYGWQENFEYRWETRANNTVDGVLTSGLRTGREDNFNDAGRRVYNLWYIGDPVQPGDTSLNINSLPSNVLAQEQDIGYNYWTGANTISTSPTAIELRRGSIDRGNYSEQINKGISGSIQSFWWNDRIVTLLGARSDSVYPYVRSTIDSEAFDNSIGRIDPNDPERELFPLDISKAYYSPRGDANNPLEDVSTTTQSVIFHILPDKLRVFANRSENFDVSAPRTDNFGRIIAPQGGETEEVGIGATIMENKLDLRLSFYDTAQVNTSDGGLNFLASISLPGFEENLYSALEEAGRLNEWETYDTNAQLSSAPYQRPENVDATLDSRSKGFEFSGTYNPSPNWRFKFDFSRLENEGSNAGAQIDSWLAARAPYYLPFFQEGLKTDGTLAENILNSDGTAADGTLLRQFFNSVMPRYVTSKLNDGRPNLGISEYTAKLLTNYSFTDGRFKGFSVGGNLIWEDGKALGSNTKDVPVADFVPALGNLPGEDFFATVGDPDATIFGDSILTGGLKIGYRTKINDGRINWNIQLNATRLIDSSNKDGLRVRALNPESVTSDGTVIDNNIYSLAVPTTYMLTNTFSW</sequence>
<organism evidence="13 14">
    <name type="scientific">Pelagicoccus enzymogenes</name>
    <dbReference type="NCBI Taxonomy" id="2773457"/>
    <lineage>
        <taxon>Bacteria</taxon>
        <taxon>Pseudomonadati</taxon>
        <taxon>Verrucomicrobiota</taxon>
        <taxon>Opitutia</taxon>
        <taxon>Puniceicoccales</taxon>
        <taxon>Pelagicoccaceae</taxon>
        <taxon>Pelagicoccus</taxon>
    </lineage>
</organism>
<keyword evidence="6 11" id="KW-0732">Signal</keyword>
<feature type="chain" id="PRO_5037828865" evidence="11">
    <location>
        <begin position="29"/>
        <end position="1154"/>
    </location>
</feature>
<keyword evidence="7" id="KW-0408">Iron</keyword>
<evidence type="ECO:0000256" key="11">
    <source>
        <dbReference type="SAM" id="SignalP"/>
    </source>
</evidence>
<dbReference type="Proteomes" id="UP000622317">
    <property type="component" value="Unassembled WGS sequence"/>
</dbReference>
<dbReference type="InterPro" id="IPR037066">
    <property type="entry name" value="Plug_dom_sf"/>
</dbReference>
<dbReference type="GO" id="GO:0009279">
    <property type="term" value="C:cell outer membrane"/>
    <property type="evidence" value="ECO:0007669"/>
    <property type="project" value="UniProtKB-SubCell"/>
</dbReference>